<organism evidence="1 2">
    <name type="scientific">Rubroshorea leprosula</name>
    <dbReference type="NCBI Taxonomy" id="152421"/>
    <lineage>
        <taxon>Eukaryota</taxon>
        <taxon>Viridiplantae</taxon>
        <taxon>Streptophyta</taxon>
        <taxon>Embryophyta</taxon>
        <taxon>Tracheophyta</taxon>
        <taxon>Spermatophyta</taxon>
        <taxon>Magnoliopsida</taxon>
        <taxon>eudicotyledons</taxon>
        <taxon>Gunneridae</taxon>
        <taxon>Pentapetalae</taxon>
        <taxon>rosids</taxon>
        <taxon>malvids</taxon>
        <taxon>Malvales</taxon>
        <taxon>Dipterocarpaceae</taxon>
        <taxon>Rubroshorea</taxon>
    </lineage>
</organism>
<proteinExistence type="predicted"/>
<accession>A0AAV5IPG3</accession>
<name>A0AAV5IPG3_9ROSI</name>
<protein>
    <submittedName>
        <fullName evidence="1">Uncharacterized protein</fullName>
    </submittedName>
</protein>
<gene>
    <name evidence="1" type="ORF">SLEP1_g14262</name>
</gene>
<dbReference type="EMBL" id="BPVZ01000017">
    <property type="protein sequence ID" value="GKV01721.1"/>
    <property type="molecule type" value="Genomic_DNA"/>
</dbReference>
<keyword evidence="2" id="KW-1185">Reference proteome</keyword>
<sequence>MKKKRDQKKEMEVMTTNWNRGDWQMEKKRIRSLPFYFSPTFNPSSFAFSMDGELSKEASSALNSFNFPTILS</sequence>
<dbReference type="Proteomes" id="UP001054252">
    <property type="component" value="Unassembled WGS sequence"/>
</dbReference>
<evidence type="ECO:0000313" key="1">
    <source>
        <dbReference type="EMBL" id="GKV01721.1"/>
    </source>
</evidence>
<dbReference type="AlphaFoldDB" id="A0AAV5IPG3"/>
<evidence type="ECO:0000313" key="2">
    <source>
        <dbReference type="Proteomes" id="UP001054252"/>
    </source>
</evidence>
<reference evidence="1 2" key="1">
    <citation type="journal article" date="2021" name="Commun. Biol.">
        <title>The genome of Shorea leprosula (Dipterocarpaceae) highlights the ecological relevance of drought in aseasonal tropical rainforests.</title>
        <authorList>
            <person name="Ng K.K.S."/>
            <person name="Kobayashi M.J."/>
            <person name="Fawcett J.A."/>
            <person name="Hatakeyama M."/>
            <person name="Paape T."/>
            <person name="Ng C.H."/>
            <person name="Ang C.C."/>
            <person name="Tnah L.H."/>
            <person name="Lee C.T."/>
            <person name="Nishiyama T."/>
            <person name="Sese J."/>
            <person name="O'Brien M.J."/>
            <person name="Copetti D."/>
            <person name="Mohd Noor M.I."/>
            <person name="Ong R.C."/>
            <person name="Putra M."/>
            <person name="Sireger I.Z."/>
            <person name="Indrioko S."/>
            <person name="Kosugi Y."/>
            <person name="Izuno A."/>
            <person name="Isagi Y."/>
            <person name="Lee S.L."/>
            <person name="Shimizu K.K."/>
        </authorList>
    </citation>
    <scope>NUCLEOTIDE SEQUENCE [LARGE SCALE GENOMIC DNA]</scope>
    <source>
        <tissue evidence="1">Leaf</tissue>
    </source>
</reference>
<comment type="caution">
    <text evidence="1">The sequence shown here is derived from an EMBL/GenBank/DDBJ whole genome shotgun (WGS) entry which is preliminary data.</text>
</comment>